<evidence type="ECO:0000256" key="3">
    <source>
        <dbReference type="ARBA" id="ARBA00022741"/>
    </source>
</evidence>
<dbReference type="Gene3D" id="3.40.50.300">
    <property type="entry name" value="P-loop containing nucleotide triphosphate hydrolases"/>
    <property type="match status" value="1"/>
</dbReference>
<evidence type="ECO:0000313" key="11">
    <source>
        <dbReference type="EMBL" id="TSD54525.1"/>
    </source>
</evidence>
<dbReference type="InterPro" id="IPR003136">
    <property type="entry name" value="Cytidylate_kin"/>
</dbReference>
<evidence type="ECO:0000259" key="10">
    <source>
        <dbReference type="Pfam" id="PF02224"/>
    </source>
</evidence>
<comment type="catalytic activity">
    <reaction evidence="6 8">
        <text>dCMP + ATP = dCDP + ADP</text>
        <dbReference type="Rhea" id="RHEA:25094"/>
        <dbReference type="ChEBI" id="CHEBI:30616"/>
        <dbReference type="ChEBI" id="CHEBI:57566"/>
        <dbReference type="ChEBI" id="CHEBI:58593"/>
        <dbReference type="ChEBI" id="CHEBI:456216"/>
        <dbReference type="EC" id="2.7.4.25"/>
    </reaction>
</comment>
<feature type="binding site" evidence="8">
    <location>
        <begin position="15"/>
        <end position="23"/>
    </location>
    <ligand>
        <name>ATP</name>
        <dbReference type="ChEBI" id="CHEBI:30616"/>
    </ligand>
</feature>
<dbReference type="InterPro" id="IPR011994">
    <property type="entry name" value="Cytidylate_kinase_dom"/>
</dbReference>
<accession>A0A554RK43</accession>
<organism evidence="11 12">
    <name type="scientific">Aeromicrobium piscarium</name>
    <dbReference type="NCBI Taxonomy" id="2590901"/>
    <lineage>
        <taxon>Bacteria</taxon>
        <taxon>Bacillati</taxon>
        <taxon>Actinomycetota</taxon>
        <taxon>Actinomycetes</taxon>
        <taxon>Propionibacteriales</taxon>
        <taxon>Nocardioidaceae</taxon>
        <taxon>Aeromicrobium</taxon>
    </lineage>
</organism>
<feature type="domain" description="Cytidylate kinase" evidence="10">
    <location>
        <begin position="11"/>
        <end position="224"/>
    </location>
</feature>
<dbReference type="AlphaFoldDB" id="A0A554RK43"/>
<evidence type="ECO:0000256" key="2">
    <source>
        <dbReference type="ARBA" id="ARBA00022679"/>
    </source>
</evidence>
<dbReference type="EMBL" id="VLNT01000025">
    <property type="protein sequence ID" value="TSD54525.1"/>
    <property type="molecule type" value="Genomic_DNA"/>
</dbReference>
<evidence type="ECO:0000256" key="7">
    <source>
        <dbReference type="ARBA" id="ARBA00048478"/>
    </source>
</evidence>
<dbReference type="Pfam" id="PF02224">
    <property type="entry name" value="Cytidylate_kin"/>
    <property type="match status" value="1"/>
</dbReference>
<evidence type="ECO:0000256" key="4">
    <source>
        <dbReference type="ARBA" id="ARBA00022777"/>
    </source>
</evidence>
<dbReference type="OrthoDB" id="9807434at2"/>
<dbReference type="Proteomes" id="UP000316988">
    <property type="component" value="Unassembled WGS sequence"/>
</dbReference>
<evidence type="ECO:0000256" key="9">
    <source>
        <dbReference type="SAM" id="MobiDB-lite"/>
    </source>
</evidence>
<name>A0A554RK43_9ACTN</name>
<evidence type="ECO:0000256" key="8">
    <source>
        <dbReference type="HAMAP-Rule" id="MF_00238"/>
    </source>
</evidence>
<dbReference type="SUPFAM" id="SSF52540">
    <property type="entry name" value="P-loop containing nucleoside triphosphate hydrolases"/>
    <property type="match status" value="1"/>
</dbReference>
<keyword evidence="8" id="KW-0963">Cytoplasm</keyword>
<keyword evidence="4 8" id="KW-0418">Kinase</keyword>
<comment type="similarity">
    <text evidence="1 8">Belongs to the cytidylate kinase family. Type 1 subfamily.</text>
</comment>
<comment type="subcellular location">
    <subcellularLocation>
        <location evidence="8">Cytoplasm</location>
    </subcellularLocation>
</comment>
<sequence>MRSTVGTPIVIAIDGPSGSGKSSTSRGVATALGYDYLDTGAMYRAMTWALLQRGIDVTDAAKVAEEATSISIVSGVDPQEPTITVDGTDVSGPIRTDEVTAAVSPVSAVARVRELLVQAQRQAIGFSTSAGRGIVVEGRDIGTVVAPDAPLKVYLVADPAARAARRAAELGGADATATQESLARRDQIDSTRAASPLTQADDAVVVDGTHLTLDEVIEHIVGLARDAS</sequence>
<dbReference type="RefSeq" id="WP_143914809.1">
    <property type="nucleotide sequence ID" value="NZ_VLNT01000025.1"/>
</dbReference>
<keyword evidence="12" id="KW-1185">Reference proteome</keyword>
<keyword evidence="5 8" id="KW-0067">ATP-binding</keyword>
<dbReference type="GO" id="GO:0036431">
    <property type="term" value="F:dCMP kinase activity"/>
    <property type="evidence" value="ECO:0007669"/>
    <property type="project" value="InterPro"/>
</dbReference>
<dbReference type="GO" id="GO:0006220">
    <property type="term" value="P:pyrimidine nucleotide metabolic process"/>
    <property type="evidence" value="ECO:0007669"/>
    <property type="project" value="UniProtKB-UniRule"/>
</dbReference>
<keyword evidence="3 8" id="KW-0547">Nucleotide-binding</keyword>
<dbReference type="GO" id="GO:0036430">
    <property type="term" value="F:CMP kinase activity"/>
    <property type="evidence" value="ECO:0007669"/>
    <property type="project" value="RHEA"/>
</dbReference>
<dbReference type="GO" id="GO:0005524">
    <property type="term" value="F:ATP binding"/>
    <property type="evidence" value="ECO:0007669"/>
    <property type="project" value="UniProtKB-UniRule"/>
</dbReference>
<evidence type="ECO:0000256" key="1">
    <source>
        <dbReference type="ARBA" id="ARBA00009427"/>
    </source>
</evidence>
<dbReference type="GO" id="GO:0005737">
    <property type="term" value="C:cytoplasm"/>
    <property type="evidence" value="ECO:0007669"/>
    <property type="project" value="UniProtKB-SubCell"/>
</dbReference>
<evidence type="ECO:0000256" key="6">
    <source>
        <dbReference type="ARBA" id="ARBA00047615"/>
    </source>
</evidence>
<dbReference type="CDD" id="cd02020">
    <property type="entry name" value="CMPK"/>
    <property type="match status" value="1"/>
</dbReference>
<feature type="region of interest" description="Disordered" evidence="9">
    <location>
        <begin position="170"/>
        <end position="194"/>
    </location>
</feature>
<evidence type="ECO:0000256" key="5">
    <source>
        <dbReference type="ARBA" id="ARBA00022840"/>
    </source>
</evidence>
<gene>
    <name evidence="8" type="primary">cmk</name>
    <name evidence="11" type="ORF">FNM00_17410</name>
</gene>
<dbReference type="HAMAP" id="MF_00238">
    <property type="entry name" value="Cytidyl_kinase_type1"/>
    <property type="match status" value="1"/>
</dbReference>
<dbReference type="InterPro" id="IPR027417">
    <property type="entry name" value="P-loop_NTPase"/>
</dbReference>
<comment type="catalytic activity">
    <reaction evidence="7 8">
        <text>CMP + ATP = CDP + ADP</text>
        <dbReference type="Rhea" id="RHEA:11600"/>
        <dbReference type="ChEBI" id="CHEBI:30616"/>
        <dbReference type="ChEBI" id="CHEBI:58069"/>
        <dbReference type="ChEBI" id="CHEBI:60377"/>
        <dbReference type="ChEBI" id="CHEBI:456216"/>
        <dbReference type="EC" id="2.7.4.25"/>
    </reaction>
</comment>
<protein>
    <recommendedName>
        <fullName evidence="8">Cytidylate kinase</fullName>
        <shortName evidence="8">CK</shortName>
        <ecNumber evidence="8">2.7.4.25</ecNumber>
    </recommendedName>
    <alternativeName>
        <fullName evidence="8">Cytidine monophosphate kinase</fullName>
        <shortName evidence="8">CMP kinase</shortName>
    </alternativeName>
</protein>
<proteinExistence type="inferred from homology"/>
<dbReference type="EC" id="2.7.4.25" evidence="8"/>
<comment type="caution">
    <text evidence="11">The sequence shown here is derived from an EMBL/GenBank/DDBJ whole genome shotgun (WGS) entry which is preliminary data.</text>
</comment>
<reference evidence="11 12" key="1">
    <citation type="submission" date="2019-07" db="EMBL/GenBank/DDBJ databases">
        <authorList>
            <person name="Zhao L.H."/>
        </authorList>
    </citation>
    <scope>NUCLEOTIDE SEQUENCE [LARGE SCALE GENOMIC DNA]</scope>
    <source>
        <strain evidence="11 12">Co35</strain>
    </source>
</reference>
<keyword evidence="2 8" id="KW-0808">Transferase</keyword>
<dbReference type="NCBIfam" id="TIGR00017">
    <property type="entry name" value="cmk"/>
    <property type="match status" value="1"/>
</dbReference>
<evidence type="ECO:0000313" key="12">
    <source>
        <dbReference type="Proteomes" id="UP000316988"/>
    </source>
</evidence>